<dbReference type="InterPro" id="IPR036390">
    <property type="entry name" value="WH_DNA-bd_sf"/>
</dbReference>
<evidence type="ECO:0000256" key="2">
    <source>
        <dbReference type="ARBA" id="ARBA00023163"/>
    </source>
</evidence>
<evidence type="ECO:0000256" key="1">
    <source>
        <dbReference type="ARBA" id="ARBA00023015"/>
    </source>
</evidence>
<dbReference type="EMBL" id="CP002467">
    <property type="protein sequence ID" value="ADV84825.1"/>
    <property type="molecule type" value="Genomic_DNA"/>
</dbReference>
<dbReference type="STRING" id="401053.AciPR4_4077"/>
<dbReference type="Pfam" id="PF08279">
    <property type="entry name" value="HTH_11"/>
    <property type="match status" value="1"/>
</dbReference>
<accession>E8V4K1</accession>
<dbReference type="InterPro" id="IPR013196">
    <property type="entry name" value="HTH_11"/>
</dbReference>
<gene>
    <name evidence="4" type="ordered locus">AciPR4_4077</name>
</gene>
<name>E8V4K1_TERSS</name>
<evidence type="ECO:0000313" key="5">
    <source>
        <dbReference type="Proteomes" id="UP000006844"/>
    </source>
</evidence>
<dbReference type="PANTHER" id="PTHR34580:SF3">
    <property type="entry name" value="PROTEIN PAFB"/>
    <property type="match status" value="1"/>
</dbReference>
<dbReference type="InterPro" id="IPR001034">
    <property type="entry name" value="DeoR_HTH"/>
</dbReference>
<keyword evidence="1" id="KW-0805">Transcription regulation</keyword>
<keyword evidence="5" id="KW-1185">Reference proteome</keyword>
<dbReference type="Gene3D" id="1.10.10.10">
    <property type="entry name" value="Winged helix-like DNA-binding domain superfamily/Winged helix DNA-binding domain"/>
    <property type="match status" value="1"/>
</dbReference>
<dbReference type="InterPro" id="IPR036388">
    <property type="entry name" value="WH-like_DNA-bd_sf"/>
</dbReference>
<evidence type="ECO:0000259" key="3">
    <source>
        <dbReference type="PROSITE" id="PS51000"/>
    </source>
</evidence>
<dbReference type="Proteomes" id="UP000006844">
    <property type="component" value="Chromosome"/>
</dbReference>
<dbReference type="GO" id="GO:0003700">
    <property type="term" value="F:DNA-binding transcription factor activity"/>
    <property type="evidence" value="ECO:0007669"/>
    <property type="project" value="InterPro"/>
</dbReference>
<evidence type="ECO:0000313" key="4">
    <source>
        <dbReference type="EMBL" id="ADV84825.1"/>
    </source>
</evidence>
<dbReference type="InterPro" id="IPR051534">
    <property type="entry name" value="CBASS_pafABC_assoc_protein"/>
</dbReference>
<dbReference type="HOGENOM" id="CLU_041141_7_1_0"/>
<dbReference type="KEGG" id="tsa:AciPR4_4077"/>
<dbReference type="eggNOG" id="COG2378">
    <property type="taxonomic scope" value="Bacteria"/>
</dbReference>
<dbReference type="PANTHER" id="PTHR34580">
    <property type="match status" value="1"/>
</dbReference>
<feature type="domain" description="HTH deoR-type" evidence="3">
    <location>
        <begin position="3"/>
        <end position="58"/>
    </location>
</feature>
<dbReference type="PROSITE" id="PS51000">
    <property type="entry name" value="HTH_DEOR_2"/>
    <property type="match status" value="1"/>
</dbReference>
<organism evidence="4 5">
    <name type="scientific">Terriglobus saanensis (strain ATCC BAA-1853 / DSM 23119 / SP1PR4)</name>
    <dbReference type="NCBI Taxonomy" id="401053"/>
    <lineage>
        <taxon>Bacteria</taxon>
        <taxon>Pseudomonadati</taxon>
        <taxon>Acidobacteriota</taxon>
        <taxon>Terriglobia</taxon>
        <taxon>Terriglobales</taxon>
        <taxon>Acidobacteriaceae</taxon>
        <taxon>Terriglobus</taxon>
    </lineage>
</organism>
<dbReference type="AlphaFoldDB" id="E8V4K1"/>
<dbReference type="SUPFAM" id="SSF46785">
    <property type="entry name" value="Winged helix' DNA-binding domain"/>
    <property type="match status" value="1"/>
</dbReference>
<dbReference type="RefSeq" id="WP_013570555.1">
    <property type="nucleotide sequence ID" value="NC_014963.1"/>
</dbReference>
<dbReference type="PROSITE" id="PS52050">
    <property type="entry name" value="WYL"/>
    <property type="match status" value="1"/>
</dbReference>
<reference evidence="4 5" key="1">
    <citation type="journal article" date="2012" name="Stand. Genomic Sci.">
        <title>Complete genome sequence of Terriglobus saanensis type strain SP1PR4(T), an Acidobacteria from tundra soil.</title>
        <authorList>
            <person name="Rawat S.R."/>
            <person name="Mannisto M.K."/>
            <person name="Starovoytov V."/>
            <person name="Goodwin L."/>
            <person name="Nolan M."/>
            <person name="Hauser L."/>
            <person name="Land M."/>
            <person name="Davenport K.W."/>
            <person name="Woyke T."/>
            <person name="Haggblom M.M."/>
        </authorList>
    </citation>
    <scope>NUCLEOTIDE SEQUENCE</scope>
    <source>
        <strain evidence="5">ATCC BAA-1853 / DSM 23119 / SP1PR4</strain>
    </source>
</reference>
<protein>
    <recommendedName>
        <fullName evidence="3">HTH deoR-type domain-containing protein</fullName>
    </recommendedName>
</protein>
<sequence length="236" mass="27013">MRRADRLFRVVQMLRSGRMLTGAQLASKLEVSTRTLYRDIADLQANGVMIEGEAGVGYTLRRDMDLPPMQFTAEEMTALVLGARMAFAWGGEQTGAAAKDALRKIEAVLPAPMRAEMDMVQMYAPTSWMPKEQRQRIDALHGASVRTHIAAFIYEKLDGTVTSRRVWPLALVFWGGVWTLAAWCEKREDFRNFRLDRMREVVVLEEVFTPKRGQRLKDYMRSVVPEKEVKKMGLIR</sequence>
<keyword evidence="2" id="KW-0804">Transcription</keyword>
<proteinExistence type="predicted"/>
<dbReference type="InterPro" id="IPR026881">
    <property type="entry name" value="WYL_dom"/>
</dbReference>
<dbReference type="Pfam" id="PF13280">
    <property type="entry name" value="WYL"/>
    <property type="match status" value="1"/>
</dbReference>
<dbReference type="OrthoDB" id="9767131at2"/>